<evidence type="ECO:0000313" key="1">
    <source>
        <dbReference type="EMBL" id="CAG6731953.1"/>
    </source>
</evidence>
<protein>
    <submittedName>
        <fullName evidence="1">Uncharacterized protein</fullName>
    </submittedName>
</protein>
<name>A0A8D9DWC7_9HEMI</name>
<dbReference type="AlphaFoldDB" id="A0A8D9DWC7"/>
<sequence length="101" mass="11897">MLYLLSHFTFLIRKYPKTMFSICIRTFSVPTFSAPWSLEPAASPCRTPARLTPHWRTWFEFQSAVESYVVRRICQALSRRRLRVIIVSIRALFMWEISGAP</sequence>
<accession>A0A8D9DWC7</accession>
<organism evidence="1">
    <name type="scientific">Cacopsylla melanoneura</name>
    <dbReference type="NCBI Taxonomy" id="428564"/>
    <lineage>
        <taxon>Eukaryota</taxon>
        <taxon>Metazoa</taxon>
        <taxon>Ecdysozoa</taxon>
        <taxon>Arthropoda</taxon>
        <taxon>Hexapoda</taxon>
        <taxon>Insecta</taxon>
        <taxon>Pterygota</taxon>
        <taxon>Neoptera</taxon>
        <taxon>Paraneoptera</taxon>
        <taxon>Hemiptera</taxon>
        <taxon>Sternorrhyncha</taxon>
        <taxon>Psylloidea</taxon>
        <taxon>Psyllidae</taxon>
        <taxon>Psyllinae</taxon>
        <taxon>Cacopsylla</taxon>
    </lineage>
</organism>
<reference evidence="1" key="1">
    <citation type="submission" date="2021-05" db="EMBL/GenBank/DDBJ databases">
        <authorList>
            <person name="Alioto T."/>
            <person name="Alioto T."/>
            <person name="Gomez Garrido J."/>
        </authorList>
    </citation>
    <scope>NUCLEOTIDE SEQUENCE</scope>
</reference>
<proteinExistence type="predicted"/>
<dbReference type="EMBL" id="HBUF01385343">
    <property type="protein sequence ID" value="CAG6731953.1"/>
    <property type="molecule type" value="Transcribed_RNA"/>
</dbReference>